<proteinExistence type="predicted"/>
<protein>
    <submittedName>
        <fullName evidence="2">DUF928 domain-containing protein</fullName>
    </submittedName>
</protein>
<evidence type="ECO:0000313" key="2">
    <source>
        <dbReference type="EMBL" id="MCT7969779.1"/>
    </source>
</evidence>
<evidence type="ECO:0000313" key="3">
    <source>
        <dbReference type="Proteomes" id="UP001525890"/>
    </source>
</evidence>
<accession>A0ABT2MYE4</accession>
<organism evidence="2 3">
    <name type="scientific">Laspinema palackyanum D2a</name>
    <dbReference type="NCBI Taxonomy" id="2953684"/>
    <lineage>
        <taxon>Bacteria</taxon>
        <taxon>Bacillati</taxon>
        <taxon>Cyanobacteriota</taxon>
        <taxon>Cyanophyceae</taxon>
        <taxon>Oscillatoriophycideae</taxon>
        <taxon>Oscillatoriales</taxon>
        <taxon>Laspinemataceae</taxon>
        <taxon>Laspinema</taxon>
        <taxon>Laspinema palackyanum</taxon>
    </lineage>
</organism>
<reference evidence="2 3" key="1">
    <citation type="journal article" date="2022" name="Front. Microbiol.">
        <title>High genomic differentiation and limited gene flow indicate recent cryptic speciation within the genus Laspinema (cyanobacteria).</title>
        <authorList>
            <person name="Stanojkovic A."/>
            <person name="Skoupy S."/>
            <person name="Skaloud P."/>
            <person name="Dvorak P."/>
        </authorList>
    </citation>
    <scope>NUCLEOTIDE SEQUENCE [LARGE SCALE GENOMIC DNA]</scope>
    <source>
        <strain evidence="2 3">D2a</strain>
    </source>
</reference>
<dbReference type="Proteomes" id="UP001525890">
    <property type="component" value="Unassembled WGS sequence"/>
</dbReference>
<name>A0ABT2MYE4_9CYAN</name>
<comment type="caution">
    <text evidence="2">The sequence shown here is derived from an EMBL/GenBank/DDBJ whole genome shotgun (WGS) entry which is preliminary data.</text>
</comment>
<dbReference type="InterPro" id="IPR010328">
    <property type="entry name" value="DUF928"/>
</dbReference>
<dbReference type="EMBL" id="JAMXFF010000059">
    <property type="protein sequence ID" value="MCT7969779.1"/>
    <property type="molecule type" value="Genomic_DNA"/>
</dbReference>
<evidence type="ECO:0000256" key="1">
    <source>
        <dbReference type="SAM" id="MobiDB-lite"/>
    </source>
</evidence>
<dbReference type="RefSeq" id="WP_368009226.1">
    <property type="nucleotide sequence ID" value="NZ_JAMXFF010000059.1"/>
</dbReference>
<keyword evidence="3" id="KW-1185">Reference proteome</keyword>
<feature type="compositionally biased region" description="Polar residues" evidence="1">
    <location>
        <begin position="69"/>
        <end position="81"/>
    </location>
</feature>
<gene>
    <name evidence="2" type="ORF">NG799_26040</name>
</gene>
<sequence>MARQQTNVPLTLLFTLSLNVAWVGGILNPAQAQSSSDAQRVQTGAIAQVTFNPPGKGQPRNTAGGASRDGNSCVQEPQLSSGCVTPLSPEAYPGLTVAERPTFYVYVPKTSARELFFALKDENNQHHYQTSIPVPEGEGAVMAIALPDDAPPLEIGQTYSWTFILIDETGLKPDSPGVQGDIRRVEANSLTLGSEQADPTLELAQQYGNAGIWYDMMTTLAQLRQSSPNDPTILESWSGLLASVGLEEIATKPIALP</sequence>
<feature type="region of interest" description="Disordered" evidence="1">
    <location>
        <begin position="49"/>
        <end position="81"/>
    </location>
</feature>
<dbReference type="Pfam" id="PF06051">
    <property type="entry name" value="DUF928"/>
    <property type="match status" value="1"/>
</dbReference>